<protein>
    <submittedName>
        <fullName evidence="1">Uncharacterized protein</fullName>
    </submittedName>
</protein>
<evidence type="ECO:0000313" key="1">
    <source>
        <dbReference type="EMBL" id="KAJ1197325.1"/>
    </source>
</evidence>
<dbReference type="AlphaFoldDB" id="A0AAV7VAM7"/>
<name>A0AAV7VAM7_PLEWA</name>
<evidence type="ECO:0000313" key="2">
    <source>
        <dbReference type="Proteomes" id="UP001066276"/>
    </source>
</evidence>
<keyword evidence="2" id="KW-1185">Reference proteome</keyword>
<dbReference type="Proteomes" id="UP001066276">
    <property type="component" value="Chromosome 2_1"/>
</dbReference>
<proteinExistence type="predicted"/>
<gene>
    <name evidence="1" type="ORF">NDU88_001185</name>
</gene>
<comment type="caution">
    <text evidence="1">The sequence shown here is derived from an EMBL/GenBank/DDBJ whole genome shotgun (WGS) entry which is preliminary data.</text>
</comment>
<organism evidence="1 2">
    <name type="scientific">Pleurodeles waltl</name>
    <name type="common">Iberian ribbed newt</name>
    <dbReference type="NCBI Taxonomy" id="8319"/>
    <lineage>
        <taxon>Eukaryota</taxon>
        <taxon>Metazoa</taxon>
        <taxon>Chordata</taxon>
        <taxon>Craniata</taxon>
        <taxon>Vertebrata</taxon>
        <taxon>Euteleostomi</taxon>
        <taxon>Amphibia</taxon>
        <taxon>Batrachia</taxon>
        <taxon>Caudata</taxon>
        <taxon>Salamandroidea</taxon>
        <taxon>Salamandridae</taxon>
        <taxon>Pleurodelinae</taxon>
        <taxon>Pleurodeles</taxon>
    </lineage>
</organism>
<sequence>MTLYIAISVPPTERVRVAASPGRTDAGAEHISPSVSSASRKLLQWIWQQASLRSPSSESLSCRARHLRVPPAFCLCNRITRSSNALLSPTRSSFQERHSVHVGQYLNPMRSHIPAPRAPPLLTAADNAPLIPARCAAATGRLGRQRSPGKKREPMADVTAPQLSFQPPFAHIAPCVGFLAQYKWRNGAPLSGVHHVGSSSHHPHYCNMM</sequence>
<accession>A0AAV7VAM7</accession>
<dbReference type="EMBL" id="JANPWB010000003">
    <property type="protein sequence ID" value="KAJ1197325.1"/>
    <property type="molecule type" value="Genomic_DNA"/>
</dbReference>
<reference evidence="1" key="1">
    <citation type="journal article" date="2022" name="bioRxiv">
        <title>Sequencing and chromosome-scale assembly of the giantPleurodeles waltlgenome.</title>
        <authorList>
            <person name="Brown T."/>
            <person name="Elewa A."/>
            <person name="Iarovenko S."/>
            <person name="Subramanian E."/>
            <person name="Araus A.J."/>
            <person name="Petzold A."/>
            <person name="Susuki M."/>
            <person name="Suzuki K.-i.T."/>
            <person name="Hayashi T."/>
            <person name="Toyoda A."/>
            <person name="Oliveira C."/>
            <person name="Osipova E."/>
            <person name="Leigh N.D."/>
            <person name="Simon A."/>
            <person name="Yun M.H."/>
        </authorList>
    </citation>
    <scope>NUCLEOTIDE SEQUENCE</scope>
    <source>
        <strain evidence="1">20211129_DDA</strain>
        <tissue evidence="1">Liver</tissue>
    </source>
</reference>